<dbReference type="InterPro" id="IPR035919">
    <property type="entry name" value="EAL_sf"/>
</dbReference>
<proteinExistence type="predicted"/>
<dbReference type="PANTHER" id="PTHR44757:SF2">
    <property type="entry name" value="BIOFILM ARCHITECTURE MAINTENANCE PROTEIN MBAA"/>
    <property type="match status" value="1"/>
</dbReference>
<gene>
    <name evidence="5" type="ORF">DI544_03900</name>
</gene>
<dbReference type="InterPro" id="IPR029787">
    <property type="entry name" value="Nucleotide_cyclase"/>
</dbReference>
<dbReference type="Gene3D" id="3.30.450.20">
    <property type="entry name" value="PAS domain"/>
    <property type="match status" value="1"/>
</dbReference>
<dbReference type="SMART" id="SM00091">
    <property type="entry name" value="PAS"/>
    <property type="match status" value="1"/>
</dbReference>
<dbReference type="SUPFAM" id="SSF55073">
    <property type="entry name" value="Nucleotide cyclase"/>
    <property type="match status" value="1"/>
</dbReference>
<dbReference type="InterPro" id="IPR029016">
    <property type="entry name" value="GAF-like_dom_sf"/>
</dbReference>
<comment type="caution">
    <text evidence="5">The sequence shown here is derived from an EMBL/GenBank/DDBJ whole genome shotgun (WGS) entry which is preliminary data.</text>
</comment>
<dbReference type="GO" id="GO:0003824">
    <property type="term" value="F:catalytic activity"/>
    <property type="evidence" value="ECO:0007669"/>
    <property type="project" value="UniProtKB-ARBA"/>
</dbReference>
<dbReference type="SMART" id="SM00052">
    <property type="entry name" value="EAL"/>
    <property type="match status" value="1"/>
</dbReference>
<dbReference type="SUPFAM" id="SSF55781">
    <property type="entry name" value="GAF domain-like"/>
    <property type="match status" value="1"/>
</dbReference>
<feature type="domain" description="EAL" evidence="3">
    <location>
        <begin position="470"/>
        <end position="723"/>
    </location>
</feature>
<dbReference type="PROSITE" id="PS50883">
    <property type="entry name" value="EAL"/>
    <property type="match status" value="1"/>
</dbReference>
<dbReference type="EMBL" id="QFQI01000002">
    <property type="protein sequence ID" value="PZQ61776.1"/>
    <property type="molecule type" value="Genomic_DNA"/>
</dbReference>
<feature type="domain" description="PAS" evidence="1">
    <location>
        <begin position="173"/>
        <end position="225"/>
    </location>
</feature>
<dbReference type="CDD" id="cd01948">
    <property type="entry name" value="EAL"/>
    <property type="match status" value="1"/>
</dbReference>
<dbReference type="Pfam" id="PF01590">
    <property type="entry name" value="GAF"/>
    <property type="match status" value="1"/>
</dbReference>
<dbReference type="InterPro" id="IPR000014">
    <property type="entry name" value="PAS"/>
</dbReference>
<dbReference type="NCBIfam" id="TIGR00254">
    <property type="entry name" value="GGDEF"/>
    <property type="match status" value="1"/>
</dbReference>
<dbReference type="InterPro" id="IPR000160">
    <property type="entry name" value="GGDEF_dom"/>
</dbReference>
<dbReference type="CDD" id="cd01949">
    <property type="entry name" value="GGDEF"/>
    <property type="match status" value="1"/>
</dbReference>
<dbReference type="SUPFAM" id="SSF141868">
    <property type="entry name" value="EAL domain-like"/>
    <property type="match status" value="1"/>
</dbReference>
<feature type="domain" description="GGDEF" evidence="4">
    <location>
        <begin position="328"/>
        <end position="461"/>
    </location>
</feature>
<evidence type="ECO:0000259" key="4">
    <source>
        <dbReference type="PROSITE" id="PS50887"/>
    </source>
</evidence>
<evidence type="ECO:0000313" key="5">
    <source>
        <dbReference type="EMBL" id="PZQ61776.1"/>
    </source>
</evidence>
<dbReference type="AlphaFoldDB" id="A0A2W5P810"/>
<dbReference type="PROSITE" id="PS50887">
    <property type="entry name" value="GGDEF"/>
    <property type="match status" value="1"/>
</dbReference>
<organism evidence="5 6">
    <name type="scientific">Sphingomonas taxi</name>
    <dbReference type="NCBI Taxonomy" id="1549858"/>
    <lineage>
        <taxon>Bacteria</taxon>
        <taxon>Pseudomonadati</taxon>
        <taxon>Pseudomonadota</taxon>
        <taxon>Alphaproteobacteria</taxon>
        <taxon>Sphingomonadales</taxon>
        <taxon>Sphingomonadaceae</taxon>
        <taxon>Sphingomonas</taxon>
    </lineage>
</organism>
<dbReference type="InterPro" id="IPR013767">
    <property type="entry name" value="PAS_fold"/>
</dbReference>
<dbReference type="Pfam" id="PF00990">
    <property type="entry name" value="GGDEF"/>
    <property type="match status" value="1"/>
</dbReference>
<dbReference type="Proteomes" id="UP000249229">
    <property type="component" value="Unassembled WGS sequence"/>
</dbReference>
<name>A0A2W5P810_9SPHN</name>
<evidence type="ECO:0000259" key="1">
    <source>
        <dbReference type="PROSITE" id="PS50112"/>
    </source>
</evidence>
<reference evidence="5 6" key="1">
    <citation type="submission" date="2017-08" db="EMBL/GenBank/DDBJ databases">
        <title>Infants hospitalized years apart are colonized by the same room-sourced microbial strains.</title>
        <authorList>
            <person name="Brooks B."/>
            <person name="Olm M.R."/>
            <person name="Firek B.A."/>
            <person name="Baker R."/>
            <person name="Thomas B.C."/>
            <person name="Morowitz M.J."/>
            <person name="Banfield J.F."/>
        </authorList>
    </citation>
    <scope>NUCLEOTIDE SEQUENCE [LARGE SCALE GENOMIC DNA]</scope>
    <source>
        <strain evidence="5">S2_005_001_R1_22</strain>
    </source>
</reference>
<dbReference type="GO" id="GO:0006355">
    <property type="term" value="P:regulation of DNA-templated transcription"/>
    <property type="evidence" value="ECO:0007669"/>
    <property type="project" value="InterPro"/>
</dbReference>
<dbReference type="Gene3D" id="3.30.70.270">
    <property type="match status" value="1"/>
</dbReference>
<accession>A0A2W5P810</accession>
<dbReference type="InterPro" id="IPR003018">
    <property type="entry name" value="GAF"/>
</dbReference>
<dbReference type="SMART" id="SM00065">
    <property type="entry name" value="GAF"/>
    <property type="match status" value="1"/>
</dbReference>
<dbReference type="SUPFAM" id="SSF55785">
    <property type="entry name" value="PYP-like sensor domain (PAS domain)"/>
    <property type="match status" value="1"/>
</dbReference>
<dbReference type="Pfam" id="PF00989">
    <property type="entry name" value="PAS"/>
    <property type="match status" value="1"/>
</dbReference>
<dbReference type="InterPro" id="IPR035965">
    <property type="entry name" value="PAS-like_dom_sf"/>
</dbReference>
<dbReference type="InterPro" id="IPR052155">
    <property type="entry name" value="Biofilm_reg_signaling"/>
</dbReference>
<evidence type="ECO:0000313" key="6">
    <source>
        <dbReference type="Proteomes" id="UP000249229"/>
    </source>
</evidence>
<dbReference type="SMART" id="SM00267">
    <property type="entry name" value="GGDEF"/>
    <property type="match status" value="1"/>
</dbReference>
<dbReference type="Gene3D" id="3.30.450.40">
    <property type="match status" value="1"/>
</dbReference>
<dbReference type="InterPro" id="IPR043128">
    <property type="entry name" value="Rev_trsase/Diguanyl_cyclase"/>
</dbReference>
<evidence type="ECO:0000259" key="3">
    <source>
        <dbReference type="PROSITE" id="PS50883"/>
    </source>
</evidence>
<dbReference type="CDD" id="cd00130">
    <property type="entry name" value="PAS"/>
    <property type="match status" value="1"/>
</dbReference>
<dbReference type="Pfam" id="PF00563">
    <property type="entry name" value="EAL"/>
    <property type="match status" value="1"/>
</dbReference>
<dbReference type="InterPro" id="IPR000700">
    <property type="entry name" value="PAS-assoc_C"/>
</dbReference>
<feature type="domain" description="PAC" evidence="2">
    <location>
        <begin position="250"/>
        <end position="300"/>
    </location>
</feature>
<dbReference type="PROSITE" id="PS50113">
    <property type="entry name" value="PAC"/>
    <property type="match status" value="1"/>
</dbReference>
<dbReference type="PROSITE" id="PS50112">
    <property type="entry name" value="PAS"/>
    <property type="match status" value="1"/>
</dbReference>
<dbReference type="InterPro" id="IPR001633">
    <property type="entry name" value="EAL_dom"/>
</dbReference>
<dbReference type="Gene3D" id="3.20.20.450">
    <property type="entry name" value="EAL domain"/>
    <property type="match status" value="1"/>
</dbReference>
<protein>
    <submittedName>
        <fullName evidence="5">Bifunctional diguanylate cyclase/phosphodiesterase</fullName>
    </submittedName>
</protein>
<sequence>MWSAPHLFNEDERLAALAQYDLADTDTLVEIQDLVEITKHLFGVSIALVSVIERDRQSFKARVGLDVCETSRDVSFCAHALTLPPQELLVVLDATQDERFAGNPLVVGAPFVRFYAGVPLRAPDGHAIGTLCIINDRPRDAFPPAEQERLRTLAAVVLDRLEVRRLQASGRAGQSRFEQISATSPDGIMCADDTGTITFWNAAAERLFGFTAQEAVGSDIDIIVPPTMRGGHGRGLTRVAHGGAPRLVGTTVQLDAIRKDGTEFPIELSLSMWREHDLASFGAIFRDMTERRENEKRLFDLAHRDSLTGLPNRTVLMNRIADCAATERAAALLMIDLDGFKMVNDTLGHTAGDAVLKEVAERLSACVRAGDTVVRVAGDEFAVVMADRPEHHAIGTMADRLIERLAAPIPFQGELVHVGASIGIALYPEDGSHAEDLLSAADLAMYQAKAEGRDCRRFFVPKLREVAVHRRAFEGQIRTGLERGEFELFYQPQIRLEDDRMHSVEALLRWRHPVLGLLTPDQFLPSIESGLLAAEVGRWVIDRACSDAVLLRQHTPGLRVGINLFGAQFRTGHIGTDIVASLDRHGLPPSALELEITENIILRHDETMLTPLVQLRELGVGIAFDDFGTGFASLSMLKRFPLTRIKIDRSFIRDICNDAVDFTIVSTLVALTQNLGLESVAEGVETSEQLALVRACGCHVVQGYFFSKPLPLADLVGGAWPHPRMAA</sequence>
<dbReference type="NCBIfam" id="TIGR00229">
    <property type="entry name" value="sensory_box"/>
    <property type="match status" value="1"/>
</dbReference>
<dbReference type="FunFam" id="3.30.70.270:FF:000001">
    <property type="entry name" value="Diguanylate cyclase domain protein"/>
    <property type="match status" value="1"/>
</dbReference>
<evidence type="ECO:0000259" key="2">
    <source>
        <dbReference type="PROSITE" id="PS50113"/>
    </source>
</evidence>
<dbReference type="PANTHER" id="PTHR44757">
    <property type="entry name" value="DIGUANYLATE CYCLASE DGCP"/>
    <property type="match status" value="1"/>
</dbReference>